<accession>A0A157PZX6</accession>
<feature type="compositionally biased region" description="Low complexity" evidence="1">
    <location>
        <begin position="223"/>
        <end position="265"/>
    </location>
</feature>
<evidence type="ECO:0000256" key="1">
    <source>
        <dbReference type="SAM" id="MobiDB-lite"/>
    </source>
</evidence>
<evidence type="ECO:0000313" key="3">
    <source>
        <dbReference type="EMBL" id="SAI39162.1"/>
    </source>
</evidence>
<evidence type="ECO:0000256" key="2">
    <source>
        <dbReference type="SAM" id="Phobius"/>
    </source>
</evidence>
<evidence type="ECO:0000313" key="4">
    <source>
        <dbReference type="Proteomes" id="UP000077037"/>
    </source>
</evidence>
<proteinExistence type="predicted"/>
<feature type="region of interest" description="Disordered" evidence="1">
    <location>
        <begin position="203"/>
        <end position="309"/>
    </location>
</feature>
<dbReference type="NCBIfam" id="NF040486">
    <property type="entry name" value="SrfA_fam"/>
    <property type="match status" value="1"/>
</dbReference>
<dbReference type="InterPro" id="IPR047774">
    <property type="entry name" value="SrfA-like"/>
</dbReference>
<keyword evidence="2" id="KW-0472">Membrane</keyword>
<organism evidence="3 4">
    <name type="scientific">Bordetella ansorpii</name>
    <dbReference type="NCBI Taxonomy" id="288768"/>
    <lineage>
        <taxon>Bacteria</taxon>
        <taxon>Pseudomonadati</taxon>
        <taxon>Pseudomonadota</taxon>
        <taxon>Betaproteobacteria</taxon>
        <taxon>Burkholderiales</taxon>
        <taxon>Alcaligenaceae</taxon>
        <taxon>Bordetella</taxon>
    </lineage>
</organism>
<keyword evidence="2" id="KW-0812">Transmembrane</keyword>
<reference evidence="3 4" key="1">
    <citation type="submission" date="2016-03" db="EMBL/GenBank/DDBJ databases">
        <authorList>
            <consortium name="Pathogen Informatics"/>
        </authorList>
    </citation>
    <scope>NUCLEOTIDE SEQUENCE [LARGE SCALE GENOMIC DNA]</scope>
    <source>
        <strain evidence="3 4">NCTC13364</strain>
    </source>
</reference>
<evidence type="ECO:0008006" key="5">
    <source>
        <dbReference type="Google" id="ProtNLM"/>
    </source>
</evidence>
<keyword evidence="2" id="KW-1133">Transmembrane helix</keyword>
<sequence>MPQINEDGSRIDWYSPISGNVIAWHAGTPAEQAAAVTRLDAVQKEIEALRNTQQNPPGANAPLFAQLLKWVLHYPDPSHVYLVDGKPVITFWGFRPVGLDAGVQPLHALRSACDAPVPVPVGNAPASVIPSASVAAPVPPVAVTPAMSAPWWKRWWMWLLLALSALLLLLCLRACVPGLGGVGIPGLGVPAVDLPRSDVGMPEGVHVPAGGTSMAGSASDRVPMAGQAAPAAEGAAASPAVADPSSASPSSPAGDASASPTGPGTPAQPPGVHPPATDPPSMPATPDAQAQGDPLVLPPRSADGNADFLDGDWRVRAGIQDRNTGEPLRLQYQFEKGKGHVTVNRHNGVRCQAPVSASVAGGSLAIDTSAPAACDDGSTYDMPAIQCKAGERNIAACNGQYGEDQFPLTMRQAQP</sequence>
<protein>
    <recommendedName>
        <fullName evidence="5">Virulence factor</fullName>
    </recommendedName>
</protein>
<name>A0A157PZX6_9BORD</name>
<dbReference type="Proteomes" id="UP000077037">
    <property type="component" value="Unassembled WGS sequence"/>
</dbReference>
<dbReference type="AlphaFoldDB" id="A0A157PZX6"/>
<feature type="transmembrane region" description="Helical" evidence="2">
    <location>
        <begin position="155"/>
        <end position="176"/>
    </location>
</feature>
<feature type="compositionally biased region" description="Pro residues" evidence="1">
    <location>
        <begin position="266"/>
        <end position="283"/>
    </location>
</feature>
<dbReference type="EMBL" id="FKBS01000017">
    <property type="protein sequence ID" value="SAI39162.1"/>
    <property type="molecule type" value="Genomic_DNA"/>
</dbReference>
<gene>
    <name evidence="3" type="ORF">SAMEA1982600_03051</name>
</gene>